<dbReference type="CDD" id="cd00082">
    <property type="entry name" value="HisKA"/>
    <property type="match status" value="1"/>
</dbReference>
<keyword evidence="7" id="KW-0902">Two-component regulatory system</keyword>
<protein>
    <recommendedName>
        <fullName evidence="3">histidine kinase</fullName>
        <ecNumber evidence="3">2.7.13.3</ecNumber>
    </recommendedName>
</protein>
<feature type="transmembrane region" description="Helical" evidence="8">
    <location>
        <begin position="61"/>
        <end position="79"/>
    </location>
</feature>
<dbReference type="PANTHER" id="PTHR43711">
    <property type="entry name" value="TWO-COMPONENT HISTIDINE KINASE"/>
    <property type="match status" value="1"/>
</dbReference>
<dbReference type="InterPro" id="IPR036097">
    <property type="entry name" value="HisK_dim/P_sf"/>
</dbReference>
<dbReference type="GO" id="GO:0016301">
    <property type="term" value="F:kinase activity"/>
    <property type="evidence" value="ECO:0007669"/>
    <property type="project" value="UniProtKB-KW"/>
</dbReference>
<keyword evidence="11" id="KW-1185">Reference proteome</keyword>
<dbReference type="Pfam" id="PF08448">
    <property type="entry name" value="PAS_4"/>
    <property type="match status" value="1"/>
</dbReference>
<reference evidence="11" key="1">
    <citation type="journal article" date="2019" name="Int. J. Syst. Evol. Microbiol.">
        <title>The Global Catalogue of Microorganisms (GCM) 10K type strain sequencing project: providing services to taxonomists for standard genome sequencing and annotation.</title>
        <authorList>
            <consortium name="The Broad Institute Genomics Platform"/>
            <consortium name="The Broad Institute Genome Sequencing Center for Infectious Disease"/>
            <person name="Wu L."/>
            <person name="Ma J."/>
        </authorList>
    </citation>
    <scope>NUCLEOTIDE SEQUENCE [LARGE SCALE GENOMIC DNA]</scope>
    <source>
        <strain evidence="11">CGMCC 1.15772</strain>
    </source>
</reference>
<feature type="domain" description="Histidine kinase" evidence="9">
    <location>
        <begin position="333"/>
        <end position="551"/>
    </location>
</feature>
<evidence type="ECO:0000313" key="11">
    <source>
        <dbReference type="Proteomes" id="UP001596507"/>
    </source>
</evidence>
<evidence type="ECO:0000256" key="6">
    <source>
        <dbReference type="ARBA" id="ARBA00022777"/>
    </source>
</evidence>
<dbReference type="Proteomes" id="UP001596507">
    <property type="component" value="Unassembled WGS sequence"/>
</dbReference>
<dbReference type="EMBL" id="JBHTBE010000001">
    <property type="protein sequence ID" value="MFC7269014.1"/>
    <property type="molecule type" value="Genomic_DNA"/>
</dbReference>
<evidence type="ECO:0000256" key="8">
    <source>
        <dbReference type="SAM" id="Phobius"/>
    </source>
</evidence>
<keyword evidence="4" id="KW-0597">Phosphoprotein</keyword>
<evidence type="ECO:0000256" key="7">
    <source>
        <dbReference type="ARBA" id="ARBA00023012"/>
    </source>
</evidence>
<dbReference type="InterPro" id="IPR013656">
    <property type="entry name" value="PAS_4"/>
</dbReference>
<organism evidence="10 11">
    <name type="scientific">Microbacterium fluvii</name>
    <dbReference type="NCBI Taxonomy" id="415215"/>
    <lineage>
        <taxon>Bacteria</taxon>
        <taxon>Bacillati</taxon>
        <taxon>Actinomycetota</taxon>
        <taxon>Actinomycetes</taxon>
        <taxon>Micrococcales</taxon>
        <taxon>Microbacteriaceae</taxon>
        <taxon>Microbacterium</taxon>
    </lineage>
</organism>
<dbReference type="CDD" id="cd00075">
    <property type="entry name" value="HATPase"/>
    <property type="match status" value="1"/>
</dbReference>
<gene>
    <name evidence="10" type="ORF">ACFQRL_08605</name>
</gene>
<dbReference type="RefSeq" id="WP_262873880.1">
    <property type="nucleotide sequence ID" value="NZ_BAABKW010000002.1"/>
</dbReference>
<dbReference type="Pfam" id="PF02518">
    <property type="entry name" value="HATPase_c"/>
    <property type="match status" value="1"/>
</dbReference>
<comment type="catalytic activity">
    <reaction evidence="1">
        <text>ATP + protein L-histidine = ADP + protein N-phospho-L-histidine.</text>
        <dbReference type="EC" id="2.7.13.3"/>
    </reaction>
</comment>
<evidence type="ECO:0000256" key="4">
    <source>
        <dbReference type="ARBA" id="ARBA00022553"/>
    </source>
</evidence>
<feature type="transmembrane region" description="Helical" evidence="8">
    <location>
        <begin position="33"/>
        <end position="55"/>
    </location>
</feature>
<evidence type="ECO:0000256" key="2">
    <source>
        <dbReference type="ARBA" id="ARBA00004236"/>
    </source>
</evidence>
<dbReference type="SUPFAM" id="SSF47384">
    <property type="entry name" value="Homodimeric domain of signal transducing histidine kinase"/>
    <property type="match status" value="1"/>
</dbReference>
<dbReference type="InterPro" id="IPR036890">
    <property type="entry name" value="HATPase_C_sf"/>
</dbReference>
<dbReference type="SUPFAM" id="SSF55874">
    <property type="entry name" value="ATPase domain of HSP90 chaperone/DNA topoisomerase II/histidine kinase"/>
    <property type="match status" value="1"/>
</dbReference>
<comment type="subcellular location">
    <subcellularLocation>
        <location evidence="2">Cell membrane</location>
    </subcellularLocation>
</comment>
<evidence type="ECO:0000256" key="5">
    <source>
        <dbReference type="ARBA" id="ARBA00022679"/>
    </source>
</evidence>
<comment type="caution">
    <text evidence="10">The sequence shown here is derived from an EMBL/GenBank/DDBJ whole genome shotgun (WGS) entry which is preliminary data.</text>
</comment>
<dbReference type="Gene3D" id="1.10.287.130">
    <property type="match status" value="1"/>
</dbReference>
<name>A0ABW2HGV5_9MICO</name>
<dbReference type="PROSITE" id="PS50109">
    <property type="entry name" value="HIS_KIN"/>
    <property type="match status" value="1"/>
</dbReference>
<keyword evidence="8" id="KW-1133">Transmembrane helix</keyword>
<keyword evidence="6 10" id="KW-0418">Kinase</keyword>
<dbReference type="Gene3D" id="3.30.450.20">
    <property type="entry name" value="PAS domain"/>
    <property type="match status" value="1"/>
</dbReference>
<keyword evidence="8" id="KW-0812">Transmembrane</keyword>
<dbReference type="PANTHER" id="PTHR43711:SF1">
    <property type="entry name" value="HISTIDINE KINASE 1"/>
    <property type="match status" value="1"/>
</dbReference>
<dbReference type="InterPro" id="IPR050736">
    <property type="entry name" value="Sensor_HK_Regulatory"/>
</dbReference>
<dbReference type="Gene3D" id="3.30.565.10">
    <property type="entry name" value="Histidine kinase-like ATPase, C-terminal domain"/>
    <property type="match status" value="1"/>
</dbReference>
<proteinExistence type="predicted"/>
<dbReference type="SMART" id="SM00387">
    <property type="entry name" value="HATPase_c"/>
    <property type="match status" value="1"/>
</dbReference>
<accession>A0ABW2HGV5</accession>
<evidence type="ECO:0000256" key="1">
    <source>
        <dbReference type="ARBA" id="ARBA00000085"/>
    </source>
</evidence>
<keyword evidence="8" id="KW-0472">Membrane</keyword>
<dbReference type="PRINTS" id="PR00344">
    <property type="entry name" value="BCTRLSENSOR"/>
</dbReference>
<evidence type="ECO:0000313" key="10">
    <source>
        <dbReference type="EMBL" id="MFC7269014.1"/>
    </source>
</evidence>
<sequence>MGIQTQAPHGEAVPAPRWGDIVQGERGRARTAMLNQILICAVIMVVAIMVLAGGVALHIDLFFAAVVLIFVLTACTFLLPWHRLPAGALALIPLGDVVAFGLLRLSDPTAGFGLLFVFPVIWLATSFGLAGYIGGVAAALTAFGISSAIDPRQSSSFAFLLLPLLMIAVGTISYIGARRAAAQRLLLDRQAHMLTSSLERARRHEHVVTEALDGIDFGVARIERDGTTSLANDAHTRLQWATGAGGSEAEMFAADGTTPLDAEDYPLARARRGEAFDDARVRLGADPATARVLSVTCHRILDDDGADAGAIVVSRDVTAELEAMRERDALVATVSHELRTPLTSIMGYIELAADTPGLPEAAARHLQVADRNAEHLLELVGDVMAASSTAARSAELSIDPQEVDIAPIARAAVESILVSAGRRQIAIDTSRLTQAPVHADPRRLQQVLDNLLSNAVKYNRVGGRVSVATASDGIRTTVLVEDTGVGMTPEDLTGIFERFYRGAAVRRSDVSGTGLGLAISRDIVRRHGGDITVRSTVGVGTAFTVTLPAARPGTLEREGDA</sequence>
<dbReference type="InterPro" id="IPR005467">
    <property type="entry name" value="His_kinase_dom"/>
</dbReference>
<evidence type="ECO:0000256" key="3">
    <source>
        <dbReference type="ARBA" id="ARBA00012438"/>
    </source>
</evidence>
<dbReference type="InterPro" id="IPR004358">
    <property type="entry name" value="Sig_transdc_His_kin-like_C"/>
</dbReference>
<feature type="transmembrane region" description="Helical" evidence="8">
    <location>
        <begin position="112"/>
        <end position="145"/>
    </location>
</feature>
<dbReference type="InterPro" id="IPR003594">
    <property type="entry name" value="HATPase_dom"/>
</dbReference>
<dbReference type="Pfam" id="PF00512">
    <property type="entry name" value="HisKA"/>
    <property type="match status" value="1"/>
</dbReference>
<feature type="transmembrane region" description="Helical" evidence="8">
    <location>
        <begin position="86"/>
        <end position="106"/>
    </location>
</feature>
<feature type="transmembrane region" description="Helical" evidence="8">
    <location>
        <begin position="157"/>
        <end position="177"/>
    </location>
</feature>
<keyword evidence="5" id="KW-0808">Transferase</keyword>
<dbReference type="InterPro" id="IPR003661">
    <property type="entry name" value="HisK_dim/P_dom"/>
</dbReference>
<dbReference type="SMART" id="SM00388">
    <property type="entry name" value="HisKA"/>
    <property type="match status" value="1"/>
</dbReference>
<dbReference type="EC" id="2.7.13.3" evidence="3"/>
<evidence type="ECO:0000259" key="9">
    <source>
        <dbReference type="PROSITE" id="PS50109"/>
    </source>
</evidence>